<accession>A0ACB7RUV2</accession>
<reference evidence="1" key="1">
    <citation type="submission" date="2020-05" db="EMBL/GenBank/DDBJ databases">
        <title>Large-scale comparative analyses of tick genomes elucidate their genetic diversity and vector capacities.</title>
        <authorList>
            <person name="Jia N."/>
            <person name="Wang J."/>
            <person name="Shi W."/>
            <person name="Du L."/>
            <person name="Sun Y."/>
            <person name="Zhan W."/>
            <person name="Jiang J."/>
            <person name="Wang Q."/>
            <person name="Zhang B."/>
            <person name="Ji P."/>
            <person name="Sakyi L.B."/>
            <person name="Cui X."/>
            <person name="Yuan T."/>
            <person name="Jiang B."/>
            <person name="Yang W."/>
            <person name="Lam T.T.-Y."/>
            <person name="Chang Q."/>
            <person name="Ding S."/>
            <person name="Wang X."/>
            <person name="Zhu J."/>
            <person name="Ruan X."/>
            <person name="Zhao L."/>
            <person name="Wei J."/>
            <person name="Que T."/>
            <person name="Du C."/>
            <person name="Cheng J."/>
            <person name="Dai P."/>
            <person name="Han X."/>
            <person name="Huang E."/>
            <person name="Gao Y."/>
            <person name="Liu J."/>
            <person name="Shao H."/>
            <person name="Ye R."/>
            <person name="Li L."/>
            <person name="Wei W."/>
            <person name="Wang X."/>
            <person name="Wang C."/>
            <person name="Yang T."/>
            <person name="Huo Q."/>
            <person name="Li W."/>
            <person name="Guo W."/>
            <person name="Chen H."/>
            <person name="Zhou L."/>
            <person name="Ni X."/>
            <person name="Tian J."/>
            <person name="Zhou Y."/>
            <person name="Sheng Y."/>
            <person name="Liu T."/>
            <person name="Pan Y."/>
            <person name="Xia L."/>
            <person name="Li J."/>
            <person name="Zhao F."/>
            <person name="Cao W."/>
        </authorList>
    </citation>
    <scope>NUCLEOTIDE SEQUENCE</scope>
    <source>
        <strain evidence="1">Hyas-2018</strain>
    </source>
</reference>
<protein>
    <submittedName>
        <fullName evidence="1">Uncharacterized protein</fullName>
    </submittedName>
</protein>
<gene>
    <name evidence="1" type="ORF">HPB50_021236</name>
</gene>
<organism evidence="1 2">
    <name type="scientific">Hyalomma asiaticum</name>
    <name type="common">Tick</name>
    <dbReference type="NCBI Taxonomy" id="266040"/>
    <lineage>
        <taxon>Eukaryota</taxon>
        <taxon>Metazoa</taxon>
        <taxon>Ecdysozoa</taxon>
        <taxon>Arthropoda</taxon>
        <taxon>Chelicerata</taxon>
        <taxon>Arachnida</taxon>
        <taxon>Acari</taxon>
        <taxon>Parasitiformes</taxon>
        <taxon>Ixodida</taxon>
        <taxon>Ixodoidea</taxon>
        <taxon>Ixodidae</taxon>
        <taxon>Hyalomminae</taxon>
        <taxon>Hyalomma</taxon>
    </lineage>
</organism>
<proteinExistence type="predicted"/>
<evidence type="ECO:0000313" key="2">
    <source>
        <dbReference type="Proteomes" id="UP000821845"/>
    </source>
</evidence>
<sequence length="245" mass="26836">MRLVLANGLFWGNALVAALALGITLLGVSFGCRWKKHILALMPGHHLSLVSVFLVGSGCVLLVVSLFGLCISRRLCRRDRIKEGGFSAERGARGCAVYNAMALVVMANVVVSAVLVYRCVMHARRDVDEDLKYAMYQYFVDASSRDKLDSLHKEFKCCGVRNYTDWTMVTAGAQTGARGHKASSSSSARPFVPRTCCVVESSGGACIKYHEQGCQDVLVDYLNMLMPTVLFCAICVAVWLVTRTH</sequence>
<keyword evidence="2" id="KW-1185">Reference proteome</keyword>
<dbReference type="EMBL" id="CM023487">
    <property type="protein sequence ID" value="KAH6926717.1"/>
    <property type="molecule type" value="Genomic_DNA"/>
</dbReference>
<dbReference type="Proteomes" id="UP000821845">
    <property type="component" value="Chromosome 7"/>
</dbReference>
<evidence type="ECO:0000313" key="1">
    <source>
        <dbReference type="EMBL" id="KAH6926717.1"/>
    </source>
</evidence>
<comment type="caution">
    <text evidence="1">The sequence shown here is derived from an EMBL/GenBank/DDBJ whole genome shotgun (WGS) entry which is preliminary data.</text>
</comment>
<name>A0ACB7RUV2_HYAAI</name>